<sequence length="205" mass="21812">MGIIINPVCKRLSSGGEMNTIKKMLAIVAILTLVPILAYLFLLGQSHAYVSDLSLEQDFAENAGLLWKWMADINLPGIGRPGVIHVERLEVVHALRNSVFVFCTIGTVALISVPAILAGIVLTPIGLFTGDWKTFGIGLLCFLASPLSLALAALSALLIWVLFFLQPCTPGYVIVWFLLGAPIAALGGLFGAAPAGSIVIIIFKE</sequence>
<dbReference type="AlphaFoldDB" id="Q47IU9"/>
<reference evidence="2" key="1">
    <citation type="submission" date="2005-08" db="EMBL/GenBank/DDBJ databases">
        <title>Complete sequence of Dechloromonas aromatica RCB.</title>
        <authorList>
            <person name="Salinero K.K."/>
            <person name="Copeland A."/>
            <person name="Lucas S."/>
            <person name="Lapidus A."/>
            <person name="Barry K."/>
            <person name="Detter J.C."/>
            <person name="Glavina T."/>
            <person name="Hammon N."/>
            <person name="Israni S."/>
            <person name="Pitluck S."/>
            <person name="Di Bartolo G."/>
            <person name="Trong S."/>
            <person name="Schmutz J."/>
            <person name="Larimer F."/>
            <person name="Land M."/>
            <person name="Ivanova N."/>
            <person name="Richardson P."/>
        </authorList>
    </citation>
    <scope>NUCLEOTIDE SEQUENCE</scope>
    <source>
        <strain evidence="2">RCB</strain>
    </source>
</reference>
<name>Q47IU9_DECAR</name>
<feature type="transmembrane region" description="Helical" evidence="1">
    <location>
        <begin position="174"/>
        <end position="203"/>
    </location>
</feature>
<keyword evidence="1" id="KW-0472">Membrane</keyword>
<dbReference type="HOGENOM" id="CLU_1335707_0_0_4"/>
<evidence type="ECO:0000313" key="2">
    <source>
        <dbReference type="EMBL" id="AAZ45232.1"/>
    </source>
</evidence>
<keyword evidence="1" id="KW-1133">Transmembrane helix</keyword>
<feature type="transmembrane region" description="Helical" evidence="1">
    <location>
        <begin position="99"/>
        <end position="123"/>
    </location>
</feature>
<organism evidence="2">
    <name type="scientific">Dechloromonas aromatica (strain RCB)</name>
    <dbReference type="NCBI Taxonomy" id="159087"/>
    <lineage>
        <taxon>Bacteria</taxon>
        <taxon>Pseudomonadati</taxon>
        <taxon>Pseudomonadota</taxon>
        <taxon>Betaproteobacteria</taxon>
        <taxon>Rhodocyclales</taxon>
        <taxon>Azonexaceae</taxon>
        <taxon>Dechloromonas</taxon>
    </lineage>
</organism>
<proteinExistence type="predicted"/>
<accession>Q47IU9</accession>
<evidence type="ECO:0000256" key="1">
    <source>
        <dbReference type="SAM" id="Phobius"/>
    </source>
</evidence>
<evidence type="ECO:0008006" key="3">
    <source>
        <dbReference type="Google" id="ProtNLM"/>
    </source>
</evidence>
<dbReference type="EMBL" id="CP000089">
    <property type="protein sequence ID" value="AAZ45232.1"/>
    <property type="molecule type" value="Genomic_DNA"/>
</dbReference>
<feature type="transmembrane region" description="Helical" evidence="1">
    <location>
        <begin position="135"/>
        <end position="162"/>
    </location>
</feature>
<dbReference type="KEGG" id="dar:Daro_0475"/>
<keyword evidence="1" id="KW-0812">Transmembrane</keyword>
<feature type="transmembrane region" description="Helical" evidence="1">
    <location>
        <begin position="24"/>
        <end position="44"/>
    </location>
</feature>
<gene>
    <name evidence="2" type="ordered locus">Daro_0475</name>
</gene>
<protein>
    <recommendedName>
        <fullName evidence="3">Transmembrane protein</fullName>
    </recommendedName>
</protein>